<dbReference type="RefSeq" id="WP_144115662.1">
    <property type="nucleotide sequence ID" value="NZ_JACHGE010000004.1"/>
</dbReference>
<proteinExistence type="predicted"/>
<evidence type="ECO:0000313" key="3">
    <source>
        <dbReference type="Proteomes" id="UP000315145"/>
    </source>
</evidence>
<reference evidence="1 4" key="1">
    <citation type="journal article" date="2015" name="Int. J. Syst. Evol. Microbiol.">
        <title>Algibacter amylolyticus sp. nov., isolated from intertidal sediment.</title>
        <authorList>
            <person name="Zhang D.C."/>
            <person name="Wu J."/>
            <person name="Neuner K."/>
            <person name="Yao J."/>
            <person name="Margesin R."/>
        </authorList>
    </citation>
    <scope>NUCLEOTIDE SEQUENCE [LARGE SCALE GENOMIC DNA]</scope>
    <source>
        <strain evidence="1 4">RU-4-M-4</strain>
    </source>
</reference>
<name>A0A5M7B9Z9_9FLAO</name>
<organism evidence="1 4">
    <name type="scientific">Algibacter amylolyticus</name>
    <dbReference type="NCBI Taxonomy" id="1608400"/>
    <lineage>
        <taxon>Bacteria</taxon>
        <taxon>Pseudomonadati</taxon>
        <taxon>Bacteroidota</taxon>
        <taxon>Flavobacteriia</taxon>
        <taxon>Flavobacteriales</taxon>
        <taxon>Flavobacteriaceae</taxon>
        <taxon>Algibacter</taxon>
    </lineage>
</organism>
<comment type="caution">
    <text evidence="1">The sequence shown here is derived from an EMBL/GenBank/DDBJ whole genome shotgun (WGS) entry which is preliminary data.</text>
</comment>
<sequence>MLAYAVRFKINEIVLYYPNMLSTSIEGTTEINITDEFAKDENIQIRACQLPIINRELFKKDIQNKQTLQLEFEAVKIELIGKIEASLKFI</sequence>
<accession>A0A5M7B9Z9</accession>
<protein>
    <submittedName>
        <fullName evidence="1">Uncharacterized protein</fullName>
    </submittedName>
</protein>
<reference evidence="1" key="3">
    <citation type="submission" date="2019-09" db="EMBL/GenBank/DDBJ databases">
        <authorList>
            <person name="Zhang D.-C."/>
        </authorList>
    </citation>
    <scope>NUCLEOTIDE SEQUENCE</scope>
    <source>
        <strain evidence="1">RU-4-M-4</strain>
    </source>
</reference>
<evidence type="ECO:0000313" key="2">
    <source>
        <dbReference type="EMBL" id="TSJ80287.1"/>
    </source>
</evidence>
<dbReference type="EMBL" id="VWRS01000002">
    <property type="protein sequence ID" value="KAA5826249.1"/>
    <property type="molecule type" value="Genomic_DNA"/>
</dbReference>
<keyword evidence="3" id="KW-1185">Reference proteome</keyword>
<dbReference type="Proteomes" id="UP000315145">
    <property type="component" value="Unassembled WGS sequence"/>
</dbReference>
<reference evidence="2 3" key="2">
    <citation type="submission" date="2019-07" db="EMBL/GenBank/DDBJ databases">
        <title>Algibacter marinivivus sp. nov., isolated from the surface of a marine red alga.</title>
        <authorList>
            <person name="Zhong X."/>
            <person name="Xu W."/>
            <person name="Zhang Y."/>
            <person name="Zhang Q."/>
            <person name="Du Z."/>
        </authorList>
    </citation>
    <scope>NUCLEOTIDE SEQUENCE [LARGE SCALE GENOMIC DNA]</scope>
    <source>
        <strain evidence="2 3">RU-4-M-4</strain>
    </source>
</reference>
<dbReference type="Proteomes" id="UP000322315">
    <property type="component" value="Unassembled WGS sequence"/>
</dbReference>
<evidence type="ECO:0000313" key="4">
    <source>
        <dbReference type="Proteomes" id="UP000322315"/>
    </source>
</evidence>
<evidence type="ECO:0000313" key="1">
    <source>
        <dbReference type="EMBL" id="KAA5826249.1"/>
    </source>
</evidence>
<dbReference type="EMBL" id="VMBF01000002">
    <property type="protein sequence ID" value="TSJ80287.1"/>
    <property type="molecule type" value="Genomic_DNA"/>
</dbReference>
<dbReference type="AlphaFoldDB" id="A0A5M7B9Z9"/>
<gene>
    <name evidence="1" type="ORF">F2B50_05390</name>
    <name evidence="2" type="ORF">FPF71_05390</name>
</gene>